<keyword evidence="1" id="KW-0732">Signal</keyword>
<evidence type="ECO:0000313" key="4">
    <source>
        <dbReference type="Proteomes" id="UP000636800"/>
    </source>
</evidence>
<evidence type="ECO:0000313" key="3">
    <source>
        <dbReference type="EMBL" id="KAG0474994.1"/>
    </source>
</evidence>
<dbReference type="EMBL" id="JADCNM010000007">
    <property type="protein sequence ID" value="KAG0474994.1"/>
    <property type="molecule type" value="Genomic_DNA"/>
</dbReference>
<dbReference type="Proteomes" id="UP000636800">
    <property type="component" value="Chromosome 7"/>
</dbReference>
<reference evidence="4 5" key="1">
    <citation type="journal article" date="2020" name="Nat. Food">
        <title>A phased Vanilla planifolia genome enables genetic improvement of flavour and production.</title>
        <authorList>
            <person name="Hasing T."/>
            <person name="Tang H."/>
            <person name="Brym M."/>
            <person name="Khazi F."/>
            <person name="Huang T."/>
            <person name="Chambers A.H."/>
        </authorList>
    </citation>
    <scope>NUCLEOTIDE SEQUENCE [LARGE SCALE GENOMIC DNA]</scope>
    <source>
        <tissue evidence="3">Leaf</tissue>
    </source>
</reference>
<dbReference type="AlphaFoldDB" id="A0A835QLW9"/>
<feature type="signal peptide" evidence="1">
    <location>
        <begin position="1"/>
        <end position="25"/>
    </location>
</feature>
<organism evidence="3 5">
    <name type="scientific">Vanilla planifolia</name>
    <name type="common">Vanilla</name>
    <dbReference type="NCBI Taxonomy" id="51239"/>
    <lineage>
        <taxon>Eukaryota</taxon>
        <taxon>Viridiplantae</taxon>
        <taxon>Streptophyta</taxon>
        <taxon>Embryophyta</taxon>
        <taxon>Tracheophyta</taxon>
        <taxon>Spermatophyta</taxon>
        <taxon>Magnoliopsida</taxon>
        <taxon>Liliopsida</taxon>
        <taxon>Asparagales</taxon>
        <taxon>Orchidaceae</taxon>
        <taxon>Vanilloideae</taxon>
        <taxon>Vanilleae</taxon>
        <taxon>Vanilla</taxon>
    </lineage>
</organism>
<dbReference type="EMBL" id="JADCNL010000007">
    <property type="protein sequence ID" value="KAG0473304.1"/>
    <property type="molecule type" value="Genomic_DNA"/>
</dbReference>
<feature type="chain" id="PRO_5033939737" evidence="1">
    <location>
        <begin position="26"/>
        <end position="73"/>
    </location>
</feature>
<evidence type="ECO:0000313" key="5">
    <source>
        <dbReference type="Proteomes" id="UP000639772"/>
    </source>
</evidence>
<comment type="caution">
    <text evidence="3">The sequence shown here is derived from an EMBL/GenBank/DDBJ whole genome shotgun (WGS) entry which is preliminary data.</text>
</comment>
<evidence type="ECO:0000256" key="1">
    <source>
        <dbReference type="SAM" id="SignalP"/>
    </source>
</evidence>
<proteinExistence type="predicted"/>
<protein>
    <submittedName>
        <fullName evidence="3">Uncharacterized protein</fullName>
    </submittedName>
</protein>
<name>A0A835QLW9_VANPL</name>
<evidence type="ECO:0000313" key="2">
    <source>
        <dbReference type="EMBL" id="KAG0473304.1"/>
    </source>
</evidence>
<keyword evidence="4" id="KW-1185">Reference proteome</keyword>
<accession>A0A835QLW9</accession>
<gene>
    <name evidence="3" type="ORF">HPP92_014680</name>
    <name evidence="2" type="ORF">HPP92_015161</name>
</gene>
<sequence length="73" mass="8037">MKRRRLLVFLSAALLGFMMLQSSSCWARAVPRKEMQEEAVDGLEERYRGYLTVLSSVLPKGRIPPSGPAGGGN</sequence>
<dbReference type="Proteomes" id="UP000639772">
    <property type="component" value="Chromosome 7"/>
</dbReference>